<gene>
    <name evidence="1" type="ORF">EHAR0213_LOCUS11822</name>
</gene>
<dbReference type="EMBL" id="HBII01028227">
    <property type="protein sequence ID" value="CAE0352906.1"/>
    <property type="molecule type" value="Transcribed_RNA"/>
</dbReference>
<sequence>MLSRSHYGKMDPNGECITNKSCGEDNLNESFILDRDTLDLIRPDEIRRSSVGMNPNRIDAIFNEEETKLCRDEVDEEWEKFLGQAKECGANPQSHEDTRVKSK</sequence>
<reference evidence="1" key="1">
    <citation type="submission" date="2021-01" db="EMBL/GenBank/DDBJ databases">
        <authorList>
            <person name="Corre E."/>
            <person name="Pelletier E."/>
            <person name="Niang G."/>
            <person name="Scheremetjew M."/>
            <person name="Finn R."/>
            <person name="Kale V."/>
            <person name="Holt S."/>
            <person name="Cochrane G."/>
            <person name="Meng A."/>
            <person name="Brown T."/>
            <person name="Cohen L."/>
        </authorList>
    </citation>
    <scope>NUCLEOTIDE SEQUENCE</scope>
    <source>
        <strain evidence="1">FSP1.4</strain>
    </source>
</reference>
<accession>A0A7S3JEG2</accession>
<name>A0A7S3JEG2_9SPIT</name>
<proteinExistence type="predicted"/>
<dbReference type="AlphaFoldDB" id="A0A7S3JEG2"/>
<protein>
    <submittedName>
        <fullName evidence="1">Uncharacterized protein</fullName>
    </submittedName>
</protein>
<evidence type="ECO:0000313" key="1">
    <source>
        <dbReference type="EMBL" id="CAE0352906.1"/>
    </source>
</evidence>
<organism evidence="1">
    <name type="scientific">Euplotes harpa</name>
    <dbReference type="NCBI Taxonomy" id="151035"/>
    <lineage>
        <taxon>Eukaryota</taxon>
        <taxon>Sar</taxon>
        <taxon>Alveolata</taxon>
        <taxon>Ciliophora</taxon>
        <taxon>Intramacronucleata</taxon>
        <taxon>Spirotrichea</taxon>
        <taxon>Hypotrichia</taxon>
        <taxon>Euplotida</taxon>
        <taxon>Euplotidae</taxon>
        <taxon>Euplotes</taxon>
    </lineage>
</organism>